<protein>
    <submittedName>
        <fullName evidence="2">Uncharacterized protein</fullName>
    </submittedName>
</protein>
<dbReference type="RefSeq" id="WP_185693579.1">
    <property type="nucleotide sequence ID" value="NZ_JACHVA010000103.1"/>
</dbReference>
<sequence length="184" mass="19771">MKNKTKALISLIITIIVSQAAANTEAGTFTLASGSLVQSGNDHLQVDEGFKATILGYSLRTGDDVSGIHLERSHITIELLQENTEITLIDGVGIVENMTFIGPLSIRTRALGNNLSLATTTIKVERATLPSEFVPNNSVVIPSDLSVMCPDKNGHGILLEGESKNEEAPLHCRVQKRGSQDDHN</sequence>
<organism evidence="2 3">
    <name type="scientific">Puniceicoccus vermicola</name>
    <dbReference type="NCBI Taxonomy" id="388746"/>
    <lineage>
        <taxon>Bacteria</taxon>
        <taxon>Pseudomonadati</taxon>
        <taxon>Verrucomicrobiota</taxon>
        <taxon>Opitutia</taxon>
        <taxon>Puniceicoccales</taxon>
        <taxon>Puniceicoccaceae</taxon>
        <taxon>Puniceicoccus</taxon>
    </lineage>
</organism>
<evidence type="ECO:0000313" key="2">
    <source>
        <dbReference type="EMBL" id="MBC2602911.1"/>
    </source>
</evidence>
<name>A0A7X1AZM2_9BACT</name>
<evidence type="ECO:0000256" key="1">
    <source>
        <dbReference type="SAM" id="SignalP"/>
    </source>
</evidence>
<feature type="chain" id="PRO_5030692909" evidence="1">
    <location>
        <begin position="23"/>
        <end position="184"/>
    </location>
</feature>
<dbReference type="EMBL" id="JACHVA010000103">
    <property type="protein sequence ID" value="MBC2602911.1"/>
    <property type="molecule type" value="Genomic_DNA"/>
</dbReference>
<keyword evidence="3" id="KW-1185">Reference proteome</keyword>
<reference evidence="2 3" key="1">
    <citation type="submission" date="2020-07" db="EMBL/GenBank/DDBJ databases">
        <authorList>
            <person name="Feng X."/>
        </authorList>
    </citation>
    <scope>NUCLEOTIDE SEQUENCE [LARGE SCALE GENOMIC DNA]</scope>
    <source>
        <strain evidence="2 3">JCM14086</strain>
    </source>
</reference>
<accession>A0A7X1AZM2</accession>
<dbReference type="Proteomes" id="UP000525652">
    <property type="component" value="Unassembled WGS sequence"/>
</dbReference>
<keyword evidence="1" id="KW-0732">Signal</keyword>
<evidence type="ECO:0000313" key="3">
    <source>
        <dbReference type="Proteomes" id="UP000525652"/>
    </source>
</evidence>
<feature type="signal peptide" evidence="1">
    <location>
        <begin position="1"/>
        <end position="22"/>
    </location>
</feature>
<comment type="caution">
    <text evidence="2">The sequence shown here is derived from an EMBL/GenBank/DDBJ whole genome shotgun (WGS) entry which is preliminary data.</text>
</comment>
<proteinExistence type="predicted"/>
<dbReference type="AlphaFoldDB" id="A0A7X1AZM2"/>
<gene>
    <name evidence="2" type="ORF">H5P30_14100</name>
</gene>